<comment type="pathway">
    <text evidence="8">Pyrimidine metabolism.</text>
</comment>
<keyword evidence="6" id="KW-0378">Hydrolase</keyword>
<dbReference type="PROSITE" id="PS51747">
    <property type="entry name" value="CYT_DCMP_DEAMINASES_2"/>
    <property type="match status" value="1"/>
</dbReference>
<comment type="subunit">
    <text evidence="3">Homodimer.</text>
</comment>
<dbReference type="InterPro" id="IPR016193">
    <property type="entry name" value="Cytidine_deaminase-like"/>
</dbReference>
<evidence type="ECO:0000313" key="10">
    <source>
        <dbReference type="EMBL" id="EIJ65764.1"/>
    </source>
</evidence>
<dbReference type="RefSeq" id="WP_008299769.1">
    <property type="nucleotide sequence ID" value="NZ_AEXL02000098.1"/>
</dbReference>
<dbReference type="PANTHER" id="PTHR11079">
    <property type="entry name" value="CYTOSINE DEAMINASE FAMILY MEMBER"/>
    <property type="match status" value="1"/>
</dbReference>
<dbReference type="PATRIC" id="fig|859350.6.peg.1204"/>
<dbReference type="GO" id="GO:0008835">
    <property type="term" value="F:diaminohydroxyphosphoribosylaminopyrimidine deaminase activity"/>
    <property type="evidence" value="ECO:0007669"/>
    <property type="project" value="TreeGrafter"/>
</dbReference>
<dbReference type="GO" id="GO:0046872">
    <property type="term" value="F:metal ion binding"/>
    <property type="evidence" value="ECO:0007669"/>
    <property type="project" value="UniProtKB-KW"/>
</dbReference>
<dbReference type="Gene3D" id="3.40.140.10">
    <property type="entry name" value="Cytidine Deaminase, domain 2"/>
    <property type="match status" value="1"/>
</dbReference>
<comment type="cofactor">
    <cofactor evidence="1">
        <name>Zn(2+)</name>
        <dbReference type="ChEBI" id="CHEBI:29105"/>
    </cofactor>
</comment>
<dbReference type="OrthoDB" id="7284at2157"/>
<evidence type="ECO:0000256" key="4">
    <source>
        <dbReference type="ARBA" id="ARBA00022490"/>
    </source>
</evidence>
<dbReference type="EMBL" id="AEXL02000098">
    <property type="protein sequence ID" value="EIJ65764.1"/>
    <property type="molecule type" value="Genomic_DNA"/>
</dbReference>
<reference evidence="10 11" key="1">
    <citation type="journal article" date="2012" name="J. Bacteriol.">
        <title>Genome sequence of "Candidatus Nitrosopumilus salaria" BD31, an ammonia-oxidizing archaeon from the San Francisco Bay estuary.</title>
        <authorList>
            <person name="Mosier A.C."/>
            <person name="Allen E.E."/>
            <person name="Kim M."/>
            <person name="Ferriera S."/>
            <person name="Francis C.A."/>
        </authorList>
    </citation>
    <scope>NUCLEOTIDE SEQUENCE [LARGE SCALE GENOMIC DNA]</scope>
    <source>
        <strain evidence="10 11">BD31</strain>
    </source>
</reference>
<dbReference type="FunFam" id="3.40.140.10:FF:000016">
    <property type="entry name" value="Cytosine deaminase"/>
    <property type="match status" value="1"/>
</dbReference>
<gene>
    <name evidence="10" type="ORF">BD31_I0824</name>
</gene>
<sequence length="147" mass="16169">MLEKNDTFVSEMIKEAEEGLEEGGIPIGSILVQNGKVIGRGHNKRVQSDDPLAHAEIVCMQNAGRIGSFKDTTIYSTLMPCYLCAGAIVQFGIKKVIVGESENFDGAKEFMESHGVEILDIKSSKCIQLMSDFIKKNPKLWNEDIGC</sequence>
<evidence type="ECO:0000256" key="7">
    <source>
        <dbReference type="ARBA" id="ARBA00022833"/>
    </source>
</evidence>
<dbReference type="Pfam" id="PF00383">
    <property type="entry name" value="dCMP_cyt_deam_1"/>
    <property type="match status" value="1"/>
</dbReference>
<dbReference type="InterPro" id="IPR002125">
    <property type="entry name" value="CMP_dCMP_dom"/>
</dbReference>
<evidence type="ECO:0000313" key="11">
    <source>
        <dbReference type="Proteomes" id="UP000003423"/>
    </source>
</evidence>
<evidence type="ECO:0000256" key="1">
    <source>
        <dbReference type="ARBA" id="ARBA00001947"/>
    </source>
</evidence>
<protein>
    <submittedName>
        <fullName evidence="10">Cytidine and deoxycytidylate deaminase zinc-binding region</fullName>
    </submittedName>
</protein>
<evidence type="ECO:0000259" key="9">
    <source>
        <dbReference type="PROSITE" id="PS51747"/>
    </source>
</evidence>
<keyword evidence="4" id="KW-0963">Cytoplasm</keyword>
<evidence type="ECO:0000256" key="6">
    <source>
        <dbReference type="ARBA" id="ARBA00022801"/>
    </source>
</evidence>
<comment type="subcellular location">
    <subcellularLocation>
        <location evidence="2">Cytoplasm</location>
    </subcellularLocation>
</comment>
<keyword evidence="7" id="KW-0862">Zinc</keyword>
<dbReference type="CDD" id="cd01285">
    <property type="entry name" value="nucleoside_deaminase"/>
    <property type="match status" value="1"/>
</dbReference>
<dbReference type="SUPFAM" id="SSF53927">
    <property type="entry name" value="Cytidine deaminase-like"/>
    <property type="match status" value="1"/>
</dbReference>
<keyword evidence="11" id="KW-1185">Reference proteome</keyword>
<evidence type="ECO:0000256" key="2">
    <source>
        <dbReference type="ARBA" id="ARBA00004496"/>
    </source>
</evidence>
<dbReference type="GO" id="GO:0055086">
    <property type="term" value="P:nucleobase-containing small molecule metabolic process"/>
    <property type="evidence" value="ECO:0007669"/>
    <property type="project" value="UniProtKB-ARBA"/>
</dbReference>
<proteinExistence type="predicted"/>
<dbReference type="GO" id="GO:0072527">
    <property type="term" value="P:pyrimidine-containing compound metabolic process"/>
    <property type="evidence" value="ECO:0007669"/>
    <property type="project" value="UniProtKB-ARBA"/>
</dbReference>
<comment type="caution">
    <text evidence="10">The sequence shown here is derived from an EMBL/GenBank/DDBJ whole genome shotgun (WGS) entry which is preliminary data.</text>
</comment>
<dbReference type="GO" id="GO:0005737">
    <property type="term" value="C:cytoplasm"/>
    <property type="evidence" value="ECO:0007669"/>
    <property type="project" value="UniProtKB-SubCell"/>
</dbReference>
<dbReference type="AlphaFoldDB" id="I3D221"/>
<feature type="domain" description="CMP/dCMP-type deaminase" evidence="9">
    <location>
        <begin position="3"/>
        <end position="117"/>
    </location>
</feature>
<evidence type="ECO:0000256" key="5">
    <source>
        <dbReference type="ARBA" id="ARBA00022723"/>
    </source>
</evidence>
<dbReference type="PANTHER" id="PTHR11079:SF190">
    <property type="entry name" value="CYTOSINE DEAMINASE"/>
    <property type="match status" value="1"/>
</dbReference>
<keyword evidence="5" id="KW-0479">Metal-binding</keyword>
<dbReference type="Proteomes" id="UP000003423">
    <property type="component" value="Unassembled WGS sequence"/>
</dbReference>
<organism evidence="10 11">
    <name type="scientific">Candidatus Nitrosopumilus salarius BD31</name>
    <dbReference type="NCBI Taxonomy" id="859350"/>
    <lineage>
        <taxon>Archaea</taxon>
        <taxon>Nitrososphaerota</taxon>
        <taxon>Nitrososphaeria</taxon>
        <taxon>Nitrosopumilales</taxon>
        <taxon>Nitrosopumilaceae</taxon>
        <taxon>Nitrosopumilus</taxon>
    </lineage>
</organism>
<evidence type="ECO:0000256" key="8">
    <source>
        <dbReference type="ARBA" id="ARBA00060693"/>
    </source>
</evidence>
<accession>I3D221</accession>
<evidence type="ECO:0000256" key="3">
    <source>
        <dbReference type="ARBA" id="ARBA00011738"/>
    </source>
</evidence>
<name>I3D221_9ARCH</name>